<organism evidence="3 5">
    <name type="scientific">Cucumis melo var. makuwa</name>
    <name type="common">Oriental melon</name>
    <dbReference type="NCBI Taxonomy" id="1194695"/>
    <lineage>
        <taxon>Eukaryota</taxon>
        <taxon>Viridiplantae</taxon>
        <taxon>Streptophyta</taxon>
        <taxon>Embryophyta</taxon>
        <taxon>Tracheophyta</taxon>
        <taxon>Spermatophyta</taxon>
        <taxon>Magnoliopsida</taxon>
        <taxon>eudicotyledons</taxon>
        <taxon>Gunneridae</taxon>
        <taxon>Pentapetalae</taxon>
        <taxon>rosids</taxon>
        <taxon>fabids</taxon>
        <taxon>Cucurbitales</taxon>
        <taxon>Cucurbitaceae</taxon>
        <taxon>Benincaseae</taxon>
        <taxon>Cucumis</taxon>
    </lineage>
</organism>
<comment type="caution">
    <text evidence="3">The sequence shown here is derived from an EMBL/GenBank/DDBJ whole genome shotgun (WGS) entry which is preliminary data.</text>
</comment>
<name>A0A5A7TZ67_CUCMM</name>
<dbReference type="EMBL" id="SSTD01002040">
    <property type="protein sequence ID" value="TYK28729.1"/>
    <property type="molecule type" value="Genomic_DNA"/>
</dbReference>
<dbReference type="Proteomes" id="UP000321393">
    <property type="component" value="Unassembled WGS sequence"/>
</dbReference>
<sequence length="326" mass="36410">MAEDETITEFNVSVLDLANESFALRERLFDTKLVRKVLRFLLSWFNMKVTTIEEANDTATMRLEELFSVIFLLTENIIKNGILSLTKVSFSDLTERKDVDDDSRQPSLDHSSTVKPSVRTSSTNAEKDSIIMPTVVISENSPLNDSCITSRACSKTSNADSVGTKSFDNKCVVPSAHVEGVDFGETFGSVARLESIRLLLGLASQGFSRGGTDKTMSIKKKGEEFLVAQVHVDDIIFGGQPHSLIVKLVEKMKTKLEMHMVGELFFFLGFQIYQCESGIFLSQENYARNLIKKFDLDKAKTKRTPIVTHIKASKDSSGEKVDESMY</sequence>
<evidence type="ECO:0000259" key="2">
    <source>
        <dbReference type="Pfam" id="PF07727"/>
    </source>
</evidence>
<protein>
    <submittedName>
        <fullName evidence="3 4">Mitochondrial protein</fullName>
    </submittedName>
</protein>
<dbReference type="AlphaFoldDB" id="A0A5A7TZ67"/>
<reference evidence="5 6" key="1">
    <citation type="submission" date="2019-08" db="EMBL/GenBank/DDBJ databases">
        <title>Draft genome sequences of two oriental melons (Cucumis melo L. var makuwa).</title>
        <authorList>
            <person name="Kwon S.-Y."/>
        </authorList>
    </citation>
    <scope>NUCLEOTIDE SEQUENCE [LARGE SCALE GENOMIC DNA]</scope>
    <source>
        <strain evidence="6">cv. Chang Bougi</strain>
        <strain evidence="5">cv. SW 3</strain>
        <tissue evidence="3">Leaf</tissue>
    </source>
</reference>
<feature type="domain" description="Reverse transcriptase Ty1/copia-type" evidence="2">
    <location>
        <begin position="202"/>
        <end position="307"/>
    </location>
</feature>
<gene>
    <name evidence="4" type="ORF">E5676_scaffold403G00500</name>
    <name evidence="3" type="ORF">E6C27_scaffold114G00460</name>
</gene>
<dbReference type="OrthoDB" id="1738629at2759"/>
<accession>A0A5A7TZ67</accession>
<evidence type="ECO:0000256" key="1">
    <source>
        <dbReference type="SAM" id="MobiDB-lite"/>
    </source>
</evidence>
<feature type="compositionally biased region" description="Polar residues" evidence="1">
    <location>
        <begin position="105"/>
        <end position="124"/>
    </location>
</feature>
<dbReference type="EMBL" id="SSTE01014001">
    <property type="protein sequence ID" value="KAA0046529.1"/>
    <property type="molecule type" value="Genomic_DNA"/>
</dbReference>
<evidence type="ECO:0000313" key="6">
    <source>
        <dbReference type="Proteomes" id="UP000321947"/>
    </source>
</evidence>
<feature type="region of interest" description="Disordered" evidence="1">
    <location>
        <begin position="98"/>
        <end position="125"/>
    </location>
</feature>
<dbReference type="Pfam" id="PF07727">
    <property type="entry name" value="RVT_2"/>
    <property type="match status" value="1"/>
</dbReference>
<evidence type="ECO:0000313" key="3">
    <source>
        <dbReference type="EMBL" id="KAA0046529.1"/>
    </source>
</evidence>
<evidence type="ECO:0000313" key="4">
    <source>
        <dbReference type="EMBL" id="TYK28729.1"/>
    </source>
</evidence>
<dbReference type="InterPro" id="IPR013103">
    <property type="entry name" value="RVT_2"/>
</dbReference>
<proteinExistence type="predicted"/>
<evidence type="ECO:0000313" key="5">
    <source>
        <dbReference type="Proteomes" id="UP000321393"/>
    </source>
</evidence>
<dbReference type="Proteomes" id="UP000321947">
    <property type="component" value="Unassembled WGS sequence"/>
</dbReference>